<dbReference type="Pfam" id="PF00440">
    <property type="entry name" value="TetR_N"/>
    <property type="match status" value="1"/>
</dbReference>
<dbReference type="PANTHER" id="PTHR30055">
    <property type="entry name" value="HTH-TYPE TRANSCRIPTIONAL REGULATOR RUTR"/>
    <property type="match status" value="1"/>
</dbReference>
<dbReference type="RefSeq" id="WP_074204212.1">
    <property type="nucleotide sequence ID" value="NZ_FSQW01000001.1"/>
</dbReference>
<protein>
    <submittedName>
        <fullName evidence="6">Transcriptional regulator, TetR family</fullName>
    </submittedName>
</protein>
<dbReference type="Gene3D" id="1.10.357.10">
    <property type="entry name" value="Tetracycline Repressor, domain 2"/>
    <property type="match status" value="1"/>
</dbReference>
<sequence length="196" mass="22472">MPTRFDHAEQATIREKLRAAAREAFARKGVARTTVDELAAAAHIGKGSFYKFYPTKQLLFFELLEDFQNDLRTPLILPSAEDWKPEREELILLLTEMFRKIAGEKLIHILGDAREFGAIIQKVPPERLLDHQTADQQFLDALIAKWSRSSPAPERDQIAAQMTLLILLCLRRDFVGERLFPHAARSLIRALADMFF</sequence>
<keyword evidence="3" id="KW-0804">Transcription</keyword>
<name>A0A1N6CYY8_9SPHN</name>
<evidence type="ECO:0000256" key="4">
    <source>
        <dbReference type="PROSITE-ProRule" id="PRU00335"/>
    </source>
</evidence>
<dbReference type="InterPro" id="IPR050109">
    <property type="entry name" value="HTH-type_TetR-like_transc_reg"/>
</dbReference>
<dbReference type="PANTHER" id="PTHR30055:SF234">
    <property type="entry name" value="HTH-TYPE TRANSCRIPTIONAL REGULATOR BETI"/>
    <property type="match status" value="1"/>
</dbReference>
<feature type="DNA-binding region" description="H-T-H motif" evidence="4">
    <location>
        <begin position="34"/>
        <end position="53"/>
    </location>
</feature>
<evidence type="ECO:0000256" key="3">
    <source>
        <dbReference type="ARBA" id="ARBA00023163"/>
    </source>
</evidence>
<evidence type="ECO:0000259" key="5">
    <source>
        <dbReference type="PROSITE" id="PS50977"/>
    </source>
</evidence>
<keyword evidence="1" id="KW-0805">Transcription regulation</keyword>
<proteinExistence type="predicted"/>
<dbReference type="GO" id="GO:0000976">
    <property type="term" value="F:transcription cis-regulatory region binding"/>
    <property type="evidence" value="ECO:0007669"/>
    <property type="project" value="TreeGrafter"/>
</dbReference>
<gene>
    <name evidence="6" type="ORF">SAMN02745824_1274</name>
</gene>
<dbReference type="EMBL" id="FSQW01000001">
    <property type="protein sequence ID" value="SIN63676.1"/>
    <property type="molecule type" value="Genomic_DNA"/>
</dbReference>
<dbReference type="PROSITE" id="PS50977">
    <property type="entry name" value="HTH_TETR_2"/>
    <property type="match status" value="1"/>
</dbReference>
<evidence type="ECO:0000256" key="2">
    <source>
        <dbReference type="ARBA" id="ARBA00023125"/>
    </source>
</evidence>
<feature type="domain" description="HTH tetR-type" evidence="5">
    <location>
        <begin position="11"/>
        <end position="71"/>
    </location>
</feature>
<accession>A0A1N6CYY8</accession>
<evidence type="ECO:0000313" key="6">
    <source>
        <dbReference type="EMBL" id="SIN63676.1"/>
    </source>
</evidence>
<dbReference type="InterPro" id="IPR001647">
    <property type="entry name" value="HTH_TetR"/>
</dbReference>
<evidence type="ECO:0000256" key="1">
    <source>
        <dbReference type="ARBA" id="ARBA00023015"/>
    </source>
</evidence>
<dbReference type="AlphaFoldDB" id="A0A1N6CYY8"/>
<dbReference type="STRING" id="1123272.SAMN02745824_1274"/>
<keyword evidence="2 4" id="KW-0238">DNA-binding</keyword>
<dbReference type="SUPFAM" id="SSF46689">
    <property type="entry name" value="Homeodomain-like"/>
    <property type="match status" value="1"/>
</dbReference>
<evidence type="ECO:0000313" key="7">
    <source>
        <dbReference type="Proteomes" id="UP000185192"/>
    </source>
</evidence>
<dbReference type="GO" id="GO:0003700">
    <property type="term" value="F:DNA-binding transcription factor activity"/>
    <property type="evidence" value="ECO:0007669"/>
    <property type="project" value="TreeGrafter"/>
</dbReference>
<dbReference type="OrthoDB" id="9808189at2"/>
<organism evidence="6 7">
    <name type="scientific">Parasphingorhabdus marina DSM 22363</name>
    <dbReference type="NCBI Taxonomy" id="1123272"/>
    <lineage>
        <taxon>Bacteria</taxon>
        <taxon>Pseudomonadati</taxon>
        <taxon>Pseudomonadota</taxon>
        <taxon>Alphaproteobacteria</taxon>
        <taxon>Sphingomonadales</taxon>
        <taxon>Sphingomonadaceae</taxon>
        <taxon>Parasphingorhabdus</taxon>
    </lineage>
</organism>
<reference evidence="7" key="1">
    <citation type="submission" date="2016-11" db="EMBL/GenBank/DDBJ databases">
        <authorList>
            <person name="Varghese N."/>
            <person name="Submissions S."/>
        </authorList>
    </citation>
    <scope>NUCLEOTIDE SEQUENCE [LARGE SCALE GENOMIC DNA]</scope>
    <source>
        <strain evidence="7">DSM 22363</strain>
    </source>
</reference>
<dbReference type="InterPro" id="IPR009057">
    <property type="entry name" value="Homeodomain-like_sf"/>
</dbReference>
<dbReference type="Proteomes" id="UP000185192">
    <property type="component" value="Unassembled WGS sequence"/>
</dbReference>
<keyword evidence="7" id="KW-1185">Reference proteome</keyword>